<keyword evidence="2" id="KW-1185">Reference proteome</keyword>
<comment type="caution">
    <text evidence="1">The sequence shown here is derived from an EMBL/GenBank/DDBJ whole genome shotgun (WGS) entry which is preliminary data.</text>
</comment>
<name>A0ABP7Y7V2_9FLAO</name>
<accession>A0ABP7Y7V2</accession>
<reference evidence="2" key="1">
    <citation type="journal article" date="2019" name="Int. J. Syst. Evol. Microbiol.">
        <title>The Global Catalogue of Microorganisms (GCM) 10K type strain sequencing project: providing services to taxonomists for standard genome sequencing and annotation.</title>
        <authorList>
            <consortium name="The Broad Institute Genomics Platform"/>
            <consortium name="The Broad Institute Genome Sequencing Center for Infectious Disease"/>
            <person name="Wu L."/>
            <person name="Ma J."/>
        </authorList>
    </citation>
    <scope>NUCLEOTIDE SEQUENCE [LARGE SCALE GENOMIC DNA]</scope>
    <source>
        <strain evidence="2">JCM 17386</strain>
    </source>
</reference>
<gene>
    <name evidence="1" type="ORF">GCM10022250_24410</name>
</gene>
<dbReference type="Proteomes" id="UP001501333">
    <property type="component" value="Unassembled WGS sequence"/>
</dbReference>
<evidence type="ECO:0008006" key="3">
    <source>
        <dbReference type="Google" id="ProtNLM"/>
    </source>
</evidence>
<proteinExistence type="predicted"/>
<dbReference type="InterPro" id="IPR029069">
    <property type="entry name" value="HotDog_dom_sf"/>
</dbReference>
<dbReference type="SUPFAM" id="SSF54637">
    <property type="entry name" value="Thioesterase/thiol ester dehydrase-isomerase"/>
    <property type="match status" value="1"/>
</dbReference>
<organism evidence="1 2">
    <name type="scientific">Flavobacterium chungbukense</name>
    <dbReference type="NCBI Taxonomy" id="877464"/>
    <lineage>
        <taxon>Bacteria</taxon>
        <taxon>Pseudomonadati</taxon>
        <taxon>Bacteroidota</taxon>
        <taxon>Flavobacteriia</taxon>
        <taxon>Flavobacteriales</taxon>
        <taxon>Flavobacteriaceae</taxon>
        <taxon>Flavobacterium</taxon>
    </lineage>
</organism>
<sequence>MFWRPVNLLRRSLFLTLNHIKMICKNYVVTGEDVNDYMVMEDSAYISYTVRLLYHFLFYNGFSKEKLNDMHLGLQEGNHELTIHKDLMFTEHFLVEMKHCYIEDKINIKSCFFNTKNECCAEVTKEVKWFDAIGKEVIKTPNQILRHFYPKV</sequence>
<protein>
    <recommendedName>
        <fullName evidence="3">Thioesterase</fullName>
    </recommendedName>
</protein>
<evidence type="ECO:0000313" key="1">
    <source>
        <dbReference type="EMBL" id="GAA4132008.1"/>
    </source>
</evidence>
<evidence type="ECO:0000313" key="2">
    <source>
        <dbReference type="Proteomes" id="UP001501333"/>
    </source>
</evidence>
<dbReference type="EMBL" id="BAABAO010000009">
    <property type="protein sequence ID" value="GAA4132008.1"/>
    <property type="molecule type" value="Genomic_DNA"/>
</dbReference>